<dbReference type="AlphaFoldDB" id="A0A1H8A0U1"/>
<keyword evidence="4" id="KW-1185">Reference proteome</keyword>
<dbReference type="OrthoDB" id="1799076at2"/>
<dbReference type="Proteomes" id="UP000199158">
    <property type="component" value="Unassembled WGS sequence"/>
</dbReference>
<dbReference type="InterPro" id="IPR017524">
    <property type="entry name" value="SASP_thioredoxin-like"/>
</dbReference>
<organism evidence="3 4">
    <name type="scientific">Hydrogenoanaerobacterium saccharovorans</name>
    <dbReference type="NCBI Taxonomy" id="474960"/>
    <lineage>
        <taxon>Bacteria</taxon>
        <taxon>Bacillati</taxon>
        <taxon>Bacillota</taxon>
        <taxon>Clostridia</taxon>
        <taxon>Eubacteriales</taxon>
        <taxon>Oscillospiraceae</taxon>
        <taxon>Hydrogenoanaerobacterium</taxon>
    </lineage>
</organism>
<reference evidence="3 4" key="1">
    <citation type="submission" date="2016-10" db="EMBL/GenBank/DDBJ databases">
        <authorList>
            <person name="de Groot N.N."/>
        </authorList>
    </citation>
    <scope>NUCLEOTIDE SEQUENCE [LARGE SCALE GENOMIC DNA]</scope>
    <source>
        <strain evidence="3 4">CGMCC 1.5070</strain>
    </source>
</reference>
<dbReference type="RefSeq" id="WP_092752298.1">
    <property type="nucleotide sequence ID" value="NZ_FOCG01000001.1"/>
</dbReference>
<evidence type="ECO:0000256" key="2">
    <source>
        <dbReference type="SAM" id="MobiDB-lite"/>
    </source>
</evidence>
<dbReference type="EMBL" id="FOCG01000001">
    <property type="protein sequence ID" value="SEM64106.1"/>
    <property type="molecule type" value="Genomic_DNA"/>
</dbReference>
<dbReference type="Pfam" id="PF19824">
    <property type="entry name" value="Tlp"/>
    <property type="match status" value="1"/>
</dbReference>
<sequence>MKNNPDNRKDNVERIQRNIDYTISNIHRANEVIDETSDENAKRELQAKNERREKALEGMRHEIKDEAEYRKNSEH</sequence>
<evidence type="ECO:0000313" key="4">
    <source>
        <dbReference type="Proteomes" id="UP000199158"/>
    </source>
</evidence>
<evidence type="ECO:0000313" key="3">
    <source>
        <dbReference type="EMBL" id="SEM64106.1"/>
    </source>
</evidence>
<accession>A0A1H8A0U1</accession>
<feature type="region of interest" description="Disordered" evidence="2">
    <location>
        <begin position="34"/>
        <end position="75"/>
    </location>
</feature>
<proteinExistence type="inferred from homology"/>
<dbReference type="STRING" id="474960.SAMN05216180_1030"/>
<gene>
    <name evidence="1" type="primary">tlp</name>
    <name evidence="3" type="ORF">SAMN05216180_1030</name>
</gene>
<evidence type="ECO:0000256" key="1">
    <source>
        <dbReference type="HAMAP-Rule" id="MF_01506"/>
    </source>
</evidence>
<comment type="similarity">
    <text evidence="1">Belongs to the Tlp family.</text>
</comment>
<dbReference type="NCBIfam" id="TIGR03090">
    <property type="entry name" value="SASP_tlp"/>
    <property type="match status" value="1"/>
</dbReference>
<protein>
    <recommendedName>
        <fullName evidence="1">Protein Tlp homolog</fullName>
    </recommendedName>
</protein>
<feature type="compositionally biased region" description="Basic and acidic residues" evidence="2">
    <location>
        <begin position="39"/>
        <end position="75"/>
    </location>
</feature>
<name>A0A1H8A0U1_9FIRM</name>
<dbReference type="HAMAP" id="MF_01506">
    <property type="entry name" value="Tlp"/>
    <property type="match status" value="1"/>
</dbReference>